<dbReference type="PANTHER" id="PTHR34219">
    <property type="entry name" value="IRON-REGULATED INNER MEMBRANE PROTEIN-RELATED"/>
    <property type="match status" value="1"/>
</dbReference>
<feature type="transmembrane region" description="Helical" evidence="1">
    <location>
        <begin position="210"/>
        <end position="237"/>
    </location>
</feature>
<dbReference type="PANTHER" id="PTHR34219:SF1">
    <property type="entry name" value="PEPSY DOMAIN-CONTAINING PROTEIN"/>
    <property type="match status" value="1"/>
</dbReference>
<keyword evidence="4" id="KW-1185">Reference proteome</keyword>
<evidence type="ECO:0000256" key="1">
    <source>
        <dbReference type="SAM" id="Phobius"/>
    </source>
</evidence>
<dbReference type="EMBL" id="JNVU01000048">
    <property type="protein sequence ID" value="KEI43130.1"/>
    <property type="molecule type" value="Genomic_DNA"/>
</dbReference>
<gene>
    <name evidence="3" type="ORF">GU90_18575</name>
</gene>
<keyword evidence="1" id="KW-0472">Membrane</keyword>
<organism evidence="3 4">
    <name type="scientific">Saccharopolyspora rectivirgula</name>
    <dbReference type="NCBI Taxonomy" id="28042"/>
    <lineage>
        <taxon>Bacteria</taxon>
        <taxon>Bacillati</taxon>
        <taxon>Actinomycetota</taxon>
        <taxon>Actinomycetes</taxon>
        <taxon>Pseudonocardiales</taxon>
        <taxon>Pseudonocardiaceae</taxon>
        <taxon>Saccharopolyspora</taxon>
    </lineage>
</organism>
<keyword evidence="1" id="KW-1133">Transmembrane helix</keyword>
<dbReference type="RefSeq" id="WP_029721673.1">
    <property type="nucleotide sequence ID" value="NZ_JNVU01000048.1"/>
</dbReference>
<dbReference type="Pfam" id="PF03929">
    <property type="entry name" value="PepSY_TM"/>
    <property type="match status" value="1"/>
</dbReference>
<feature type="transmembrane region" description="Helical" evidence="1">
    <location>
        <begin position="165"/>
        <end position="186"/>
    </location>
</feature>
<dbReference type="Proteomes" id="UP000031419">
    <property type="component" value="Unassembled WGS sequence"/>
</dbReference>
<dbReference type="Pfam" id="PF03413">
    <property type="entry name" value="PepSY"/>
    <property type="match status" value="1"/>
</dbReference>
<sequence>MNTDEPGTNRTAPADPGWRQLRPLLLRLHFYAGVLVAPFLVVATLTGLLYVFTPQLEQLLYEEQLHVPPAAVTQPLSDQVATARAAMPGTELRAVRPAPTPTDTTQVIFEAPDLPESHYRTVFIDPHTAEIRGILHTYGSSQALPMRAWIDNLHRQLLLGEPGRIYSELAASWLWVIVLGGLVLWLSRRRPDRRSLLLPKLRDRGRRRTLSWHGALGLWAAIGLLFLSATGLSWSLYAGQNISALRAALNWETPTVNTELPHRSTADIGIDRVHQIALEHGLSGPVEITPPEDGSAYQVQQVQRSWPTKQDAIAVDPATGEITETLRFADYPLMAKLTRWGIDAHMGLLFGLPNQLLLAALGIALLLLIFWGYRMWWQRRPGGLGRPPARGTWRRVPGRVLAPVIAAAVLIAHALPVFGVSLLLFLAIDGVLGWLHRRRAQLTTGG</sequence>
<feature type="transmembrane region" description="Helical" evidence="1">
    <location>
        <begin position="356"/>
        <end position="376"/>
    </location>
</feature>
<dbReference type="AlphaFoldDB" id="A0A073AUS3"/>
<proteinExistence type="predicted"/>
<reference evidence="3 4" key="1">
    <citation type="submission" date="2014-06" db="EMBL/GenBank/DDBJ databases">
        <title>Saccharopolyspora rectivirgula DSM-43113 Genome sequencing.</title>
        <authorList>
            <person name="Barrera C."/>
            <person name="Millon L."/>
            <person name="Rognon B."/>
            <person name="Zaugg C."/>
            <person name="Monod M."/>
        </authorList>
    </citation>
    <scope>NUCLEOTIDE SEQUENCE [LARGE SCALE GENOMIC DNA]</scope>
    <source>
        <strain evidence="3 4">DSM 43113</strain>
    </source>
</reference>
<dbReference type="eggNOG" id="COG3182">
    <property type="taxonomic scope" value="Bacteria"/>
</dbReference>
<evidence type="ECO:0000313" key="3">
    <source>
        <dbReference type="EMBL" id="KEI43130.1"/>
    </source>
</evidence>
<dbReference type="STRING" id="28042.GU90_18575"/>
<protein>
    <submittedName>
        <fullName evidence="3">Peptidase</fullName>
    </submittedName>
</protein>
<accession>A0A073AUS3</accession>
<feature type="transmembrane region" description="Helical" evidence="1">
    <location>
        <begin position="28"/>
        <end position="52"/>
    </location>
</feature>
<feature type="domain" description="PepSY" evidence="2">
    <location>
        <begin position="75"/>
        <end position="134"/>
    </location>
</feature>
<dbReference type="InterPro" id="IPR005625">
    <property type="entry name" value="PepSY-ass_TM"/>
</dbReference>
<evidence type="ECO:0000259" key="2">
    <source>
        <dbReference type="Pfam" id="PF03413"/>
    </source>
</evidence>
<comment type="caution">
    <text evidence="3">The sequence shown here is derived from an EMBL/GenBank/DDBJ whole genome shotgun (WGS) entry which is preliminary data.</text>
</comment>
<feature type="transmembrane region" description="Helical" evidence="1">
    <location>
        <begin position="400"/>
        <end position="428"/>
    </location>
</feature>
<keyword evidence="1" id="KW-0812">Transmembrane</keyword>
<dbReference type="OrthoDB" id="9791166at2"/>
<dbReference type="InterPro" id="IPR025711">
    <property type="entry name" value="PepSY"/>
</dbReference>
<evidence type="ECO:0000313" key="4">
    <source>
        <dbReference type="Proteomes" id="UP000031419"/>
    </source>
</evidence>
<name>A0A073AUS3_9PSEU</name>